<feature type="transmembrane region" description="Helical" evidence="9">
    <location>
        <begin position="216"/>
        <end position="234"/>
    </location>
</feature>
<keyword evidence="7 9" id="KW-1133">Transmembrane helix</keyword>
<keyword evidence="3" id="KW-0285">Flavoprotein</keyword>
<dbReference type="Pfam" id="PF03116">
    <property type="entry name" value="NQR2_RnfD_RnfE"/>
    <property type="match status" value="1"/>
</dbReference>
<dbReference type="InterPro" id="IPR004338">
    <property type="entry name" value="NqrB/RnfD"/>
</dbReference>
<dbReference type="Proteomes" id="UP000487649">
    <property type="component" value="Unassembled WGS sequence"/>
</dbReference>
<feature type="transmembrane region" description="Helical" evidence="9">
    <location>
        <begin position="28"/>
        <end position="47"/>
    </location>
</feature>
<protein>
    <submittedName>
        <fullName evidence="10">Uncharacterized protein</fullName>
    </submittedName>
</protein>
<comment type="caution">
    <text evidence="10">The sequence shown here is derived from an EMBL/GenBank/DDBJ whole genome shotgun (WGS) entry which is preliminary data.</text>
</comment>
<evidence type="ECO:0000256" key="6">
    <source>
        <dbReference type="ARBA" id="ARBA00022967"/>
    </source>
</evidence>
<keyword evidence="6" id="KW-1278">Translocase</keyword>
<evidence type="ECO:0000313" key="10">
    <source>
        <dbReference type="EMBL" id="MTK19823.1"/>
    </source>
</evidence>
<keyword evidence="8 9" id="KW-0472">Membrane</keyword>
<feature type="transmembrane region" description="Helical" evidence="9">
    <location>
        <begin position="108"/>
        <end position="141"/>
    </location>
</feature>
<evidence type="ECO:0000256" key="8">
    <source>
        <dbReference type="ARBA" id="ARBA00023136"/>
    </source>
</evidence>
<evidence type="ECO:0000256" key="7">
    <source>
        <dbReference type="ARBA" id="ARBA00022989"/>
    </source>
</evidence>
<keyword evidence="2" id="KW-0597">Phosphoprotein</keyword>
<keyword evidence="1" id="KW-0813">Transport</keyword>
<feature type="transmembrane region" description="Helical" evidence="9">
    <location>
        <begin position="147"/>
        <end position="167"/>
    </location>
</feature>
<evidence type="ECO:0000256" key="1">
    <source>
        <dbReference type="ARBA" id="ARBA00022448"/>
    </source>
</evidence>
<feature type="transmembrane region" description="Helical" evidence="9">
    <location>
        <begin position="67"/>
        <end position="87"/>
    </location>
</feature>
<accession>A0A9X4XAE4</accession>
<feature type="transmembrane region" description="Helical" evidence="9">
    <location>
        <begin position="324"/>
        <end position="346"/>
    </location>
</feature>
<feature type="transmembrane region" description="Helical" evidence="9">
    <location>
        <begin position="266"/>
        <end position="287"/>
    </location>
</feature>
<evidence type="ECO:0000256" key="5">
    <source>
        <dbReference type="ARBA" id="ARBA00022692"/>
    </source>
</evidence>
<dbReference type="AlphaFoldDB" id="A0A9X4XAE4"/>
<dbReference type="GO" id="GO:0055085">
    <property type="term" value="P:transmembrane transport"/>
    <property type="evidence" value="ECO:0007669"/>
    <property type="project" value="InterPro"/>
</dbReference>
<sequence>MKKIKLAIKRRLNHPLRLTINEKKQIKILYLVASLLILMGLFVEYGYYSTIGHLGSTIAIEIFKIHLTKLMVILGFATVVDYSLASLSNHRLLTLKQGVKSLIERPSLLFVMILILMLSLDAPVTALCMASLLIILVSSMIKPKGNLYLVHPVLIGYLVGVWGSISINQNLGILQTPPMFSSPFMSAVNGPLTLTYDEFILKFHSLQTVLAGLFEGSLAGTLILPLIICALFLMKRQILDYKVFVLYIGTYTLLGALFMQMAHFEYWILLLFMLNGGLLICPIFLIARCENLASRPYVKYSYIAFTSLLTFFLSYYVHFVFGPYLALGLSQFILGVSQFLLSHQIVKMKGFKNQKQVIA</sequence>
<evidence type="ECO:0000256" key="9">
    <source>
        <dbReference type="SAM" id="Phobius"/>
    </source>
</evidence>
<dbReference type="EMBL" id="WMQE01000001">
    <property type="protein sequence ID" value="MTK19823.1"/>
    <property type="molecule type" value="Genomic_DNA"/>
</dbReference>
<feature type="transmembrane region" description="Helical" evidence="9">
    <location>
        <begin position="299"/>
        <end position="318"/>
    </location>
</feature>
<keyword evidence="4" id="KW-0288">FMN</keyword>
<feature type="transmembrane region" description="Helical" evidence="9">
    <location>
        <begin position="179"/>
        <end position="196"/>
    </location>
</feature>
<dbReference type="GO" id="GO:0016020">
    <property type="term" value="C:membrane"/>
    <property type="evidence" value="ECO:0007669"/>
    <property type="project" value="InterPro"/>
</dbReference>
<name>A0A9X4XAE4_9FIRM</name>
<dbReference type="RefSeq" id="WP_055163584.1">
    <property type="nucleotide sequence ID" value="NZ_CP053187.1"/>
</dbReference>
<evidence type="ECO:0000313" key="11">
    <source>
        <dbReference type="Proteomes" id="UP000487649"/>
    </source>
</evidence>
<organism evidence="10 11">
    <name type="scientific">Turicibacter sanguinis</name>
    <dbReference type="NCBI Taxonomy" id="154288"/>
    <lineage>
        <taxon>Bacteria</taxon>
        <taxon>Bacillati</taxon>
        <taxon>Bacillota</taxon>
        <taxon>Erysipelotrichia</taxon>
        <taxon>Erysipelotrichales</taxon>
        <taxon>Turicibacteraceae</taxon>
        <taxon>Turicibacter</taxon>
    </lineage>
</organism>
<evidence type="ECO:0000256" key="2">
    <source>
        <dbReference type="ARBA" id="ARBA00022553"/>
    </source>
</evidence>
<feature type="transmembrane region" description="Helical" evidence="9">
    <location>
        <begin position="241"/>
        <end position="260"/>
    </location>
</feature>
<evidence type="ECO:0000256" key="3">
    <source>
        <dbReference type="ARBA" id="ARBA00022630"/>
    </source>
</evidence>
<reference evidence="10 11" key="1">
    <citation type="journal article" date="2019" name="Nat. Med.">
        <title>A library of human gut bacterial isolates paired with longitudinal multiomics data enables mechanistic microbiome research.</title>
        <authorList>
            <person name="Poyet M."/>
            <person name="Groussin M."/>
            <person name="Gibbons S.M."/>
            <person name="Avila-Pacheco J."/>
            <person name="Jiang X."/>
            <person name="Kearney S.M."/>
            <person name="Perrotta A.R."/>
            <person name="Berdy B."/>
            <person name="Zhao S."/>
            <person name="Lieberman T.D."/>
            <person name="Swanson P.K."/>
            <person name="Smith M."/>
            <person name="Roesemann S."/>
            <person name="Alexander J.E."/>
            <person name="Rich S.A."/>
            <person name="Livny J."/>
            <person name="Vlamakis H."/>
            <person name="Clish C."/>
            <person name="Bullock K."/>
            <person name="Deik A."/>
            <person name="Scott J."/>
            <person name="Pierce K.A."/>
            <person name="Xavier R.J."/>
            <person name="Alm E.J."/>
        </authorList>
    </citation>
    <scope>NUCLEOTIDE SEQUENCE [LARGE SCALE GENOMIC DNA]</scope>
    <source>
        <strain evidence="10 11">BIOML-A198</strain>
    </source>
</reference>
<proteinExistence type="predicted"/>
<dbReference type="OrthoDB" id="1655705at2"/>
<evidence type="ECO:0000256" key="4">
    <source>
        <dbReference type="ARBA" id="ARBA00022643"/>
    </source>
</evidence>
<keyword evidence="5 9" id="KW-0812">Transmembrane</keyword>
<dbReference type="GeneID" id="60057256"/>
<gene>
    <name evidence="10" type="ORF">GMA92_00025</name>
</gene>